<keyword evidence="2" id="KW-1185">Reference proteome</keyword>
<protein>
    <submittedName>
        <fullName evidence="1">Uncharacterized protein</fullName>
    </submittedName>
</protein>
<evidence type="ECO:0000313" key="2">
    <source>
        <dbReference type="Proteomes" id="UP000284706"/>
    </source>
</evidence>
<evidence type="ECO:0000313" key="1">
    <source>
        <dbReference type="EMBL" id="PPQ64829.1"/>
    </source>
</evidence>
<organism evidence="1 2">
    <name type="scientific">Gymnopilus dilepis</name>
    <dbReference type="NCBI Taxonomy" id="231916"/>
    <lineage>
        <taxon>Eukaryota</taxon>
        <taxon>Fungi</taxon>
        <taxon>Dikarya</taxon>
        <taxon>Basidiomycota</taxon>
        <taxon>Agaricomycotina</taxon>
        <taxon>Agaricomycetes</taxon>
        <taxon>Agaricomycetidae</taxon>
        <taxon>Agaricales</taxon>
        <taxon>Agaricineae</taxon>
        <taxon>Hymenogastraceae</taxon>
        <taxon>Gymnopilus</taxon>
    </lineage>
</organism>
<gene>
    <name evidence="1" type="ORF">CVT26_002661</name>
</gene>
<reference evidence="1 2" key="1">
    <citation type="journal article" date="2018" name="Evol. Lett.">
        <title>Horizontal gene cluster transfer increased hallucinogenic mushroom diversity.</title>
        <authorList>
            <person name="Reynolds H.T."/>
            <person name="Vijayakumar V."/>
            <person name="Gluck-Thaler E."/>
            <person name="Korotkin H.B."/>
            <person name="Matheny P.B."/>
            <person name="Slot J.C."/>
        </authorList>
    </citation>
    <scope>NUCLEOTIDE SEQUENCE [LARGE SCALE GENOMIC DNA]</scope>
    <source>
        <strain evidence="1 2">SRW20</strain>
    </source>
</reference>
<proteinExistence type="predicted"/>
<accession>A0A409VF05</accession>
<sequence>MELVLSPYGHQIIRQMESSFACGLFSEYVRPRPPSLMKLDALKAEISEERQIARLSDFPAIIEADTLIASLFRANGEEWRSQKFITRSGQVNPERGTKRFDGLDRLPDMASEWRKGSAVNLNQAVWESAWRSCKLGRLITTPRCVILLLGTK</sequence>
<name>A0A409VF05_9AGAR</name>
<dbReference type="AlphaFoldDB" id="A0A409VF05"/>
<dbReference type="Proteomes" id="UP000284706">
    <property type="component" value="Unassembled WGS sequence"/>
</dbReference>
<dbReference type="InParanoid" id="A0A409VF05"/>
<dbReference type="EMBL" id="NHYE01005662">
    <property type="protein sequence ID" value="PPQ64829.1"/>
    <property type="molecule type" value="Genomic_DNA"/>
</dbReference>
<comment type="caution">
    <text evidence="1">The sequence shown here is derived from an EMBL/GenBank/DDBJ whole genome shotgun (WGS) entry which is preliminary data.</text>
</comment>